<keyword evidence="1" id="KW-1133">Transmembrane helix</keyword>
<protein>
    <recommendedName>
        <fullName evidence="4">Vacuolar membrane protein</fullName>
    </recommendedName>
</protein>
<dbReference type="GO" id="GO:0016020">
    <property type="term" value="C:membrane"/>
    <property type="evidence" value="ECO:0007669"/>
    <property type="project" value="TreeGrafter"/>
</dbReference>
<organism evidence="2 3">
    <name type="scientific">Circinella minor</name>
    <dbReference type="NCBI Taxonomy" id="1195481"/>
    <lineage>
        <taxon>Eukaryota</taxon>
        <taxon>Fungi</taxon>
        <taxon>Fungi incertae sedis</taxon>
        <taxon>Mucoromycota</taxon>
        <taxon>Mucoromycotina</taxon>
        <taxon>Mucoromycetes</taxon>
        <taxon>Mucorales</taxon>
        <taxon>Lichtheimiaceae</taxon>
        <taxon>Circinella</taxon>
    </lineage>
</organism>
<proteinExistence type="predicted"/>
<sequence length="273" mass="31263">MLISRQWQTCSEGETCELLDGFAIAVQLTLMLTALAALGIKRWRERPRRPVEIWALDVSKQFVGAGTVHFLNLGISYLAGRPGNGQPSTNLCVWYFLSLMTDTTAGIVILWFWLRILEWSLGTFWGIRHLQGGYGDTSSSTFKSMLNKWWKQTLVFVLAEFLMKICIYGLFQLVPTIFNLGDWVLQLIGTDSRYQVVFVMFIFPLFMNAFQFCVIDTIIKGNQHHYKINSTKNILPSSKKNESTNFLQSITIIPKQHKEDNFHERSPLLSPPA</sequence>
<reference evidence="2 3" key="1">
    <citation type="submission" date="2020-12" db="EMBL/GenBank/DDBJ databases">
        <title>Metabolic potential, ecology and presence of endohyphal bacteria is reflected in genomic diversity of Mucoromycotina.</title>
        <authorList>
            <person name="Muszewska A."/>
            <person name="Okrasinska A."/>
            <person name="Steczkiewicz K."/>
            <person name="Drgas O."/>
            <person name="Orlowska M."/>
            <person name="Perlinska-Lenart U."/>
            <person name="Aleksandrzak-Piekarczyk T."/>
            <person name="Szatraj K."/>
            <person name="Zielenkiewicz U."/>
            <person name="Pilsyk S."/>
            <person name="Malc E."/>
            <person name="Mieczkowski P."/>
            <person name="Kruszewska J.S."/>
            <person name="Biernat P."/>
            <person name="Pawlowska J."/>
        </authorList>
    </citation>
    <scope>NUCLEOTIDE SEQUENCE [LARGE SCALE GENOMIC DNA]</scope>
    <source>
        <strain evidence="2 3">CBS 142.35</strain>
    </source>
</reference>
<dbReference type="PANTHER" id="PTHR31735:SF1">
    <property type="entry name" value="VACUOLAR MEMBRANE PROTEIN YPL162C"/>
    <property type="match status" value="1"/>
</dbReference>
<dbReference type="AlphaFoldDB" id="A0A8H7VHZ8"/>
<dbReference type="InterPro" id="IPR022127">
    <property type="entry name" value="STIMATE/YPL162C"/>
</dbReference>
<keyword evidence="1" id="KW-0812">Transmembrane</keyword>
<feature type="transmembrane region" description="Helical" evidence="1">
    <location>
        <begin position="153"/>
        <end position="174"/>
    </location>
</feature>
<evidence type="ECO:0000313" key="2">
    <source>
        <dbReference type="EMBL" id="KAG2217178.1"/>
    </source>
</evidence>
<accession>A0A8H7VHZ8</accession>
<feature type="transmembrane region" description="Helical" evidence="1">
    <location>
        <begin position="21"/>
        <end position="40"/>
    </location>
</feature>
<feature type="transmembrane region" description="Helical" evidence="1">
    <location>
        <begin position="92"/>
        <end position="114"/>
    </location>
</feature>
<feature type="transmembrane region" description="Helical" evidence="1">
    <location>
        <begin position="194"/>
        <end position="219"/>
    </location>
</feature>
<dbReference type="OrthoDB" id="431202at2759"/>
<evidence type="ECO:0000256" key="1">
    <source>
        <dbReference type="SAM" id="Phobius"/>
    </source>
</evidence>
<dbReference type="Pfam" id="PF12400">
    <property type="entry name" value="STIMATE"/>
    <property type="match status" value="1"/>
</dbReference>
<dbReference type="Proteomes" id="UP000646827">
    <property type="component" value="Unassembled WGS sequence"/>
</dbReference>
<keyword evidence="3" id="KW-1185">Reference proteome</keyword>
<name>A0A8H7VHZ8_9FUNG</name>
<keyword evidence="1" id="KW-0472">Membrane</keyword>
<dbReference type="EMBL" id="JAEPRB010000319">
    <property type="protein sequence ID" value="KAG2217178.1"/>
    <property type="molecule type" value="Genomic_DNA"/>
</dbReference>
<dbReference type="PANTHER" id="PTHR31735">
    <property type="entry name" value="VACUOLAR MEMBRANE PROTEIN YPL162C"/>
    <property type="match status" value="1"/>
</dbReference>
<evidence type="ECO:0008006" key="4">
    <source>
        <dbReference type="Google" id="ProtNLM"/>
    </source>
</evidence>
<gene>
    <name evidence="2" type="ORF">INT45_013190</name>
</gene>
<evidence type="ECO:0000313" key="3">
    <source>
        <dbReference type="Proteomes" id="UP000646827"/>
    </source>
</evidence>
<comment type="caution">
    <text evidence="2">The sequence shown here is derived from an EMBL/GenBank/DDBJ whole genome shotgun (WGS) entry which is preliminary data.</text>
</comment>